<feature type="compositionally biased region" description="Polar residues" evidence="2">
    <location>
        <begin position="21"/>
        <end position="52"/>
    </location>
</feature>
<evidence type="ECO:0000256" key="3">
    <source>
        <dbReference type="SAM" id="Phobius"/>
    </source>
</evidence>
<feature type="region of interest" description="Disordered" evidence="2">
    <location>
        <begin position="1"/>
        <end position="56"/>
    </location>
</feature>
<evidence type="ECO:0000313" key="5">
    <source>
        <dbReference type="Ensembl" id="ENSHHUP00000068641.1"/>
    </source>
</evidence>
<dbReference type="AlphaFoldDB" id="A0A4W5PUY4"/>
<dbReference type="Ensembl" id="ENSHHUT00000070940.1">
    <property type="protein sequence ID" value="ENSHHUP00000068641.1"/>
    <property type="gene ID" value="ENSHHUG00000040438.1"/>
</dbReference>
<dbReference type="STRING" id="62062.ENSHHUP00000068641"/>
<protein>
    <recommendedName>
        <fullName evidence="4">Casein kinase 1 gamma C-terminal domain-containing protein</fullName>
    </recommendedName>
</protein>
<keyword evidence="3" id="KW-1133">Transmembrane helix</keyword>
<reference evidence="5" key="3">
    <citation type="submission" date="2025-09" db="UniProtKB">
        <authorList>
            <consortium name="Ensembl"/>
        </authorList>
    </citation>
    <scope>IDENTIFICATION</scope>
</reference>
<feature type="transmembrane region" description="Helical" evidence="3">
    <location>
        <begin position="91"/>
        <end position="110"/>
    </location>
</feature>
<organism evidence="5 6">
    <name type="scientific">Hucho hucho</name>
    <name type="common">huchen</name>
    <dbReference type="NCBI Taxonomy" id="62062"/>
    <lineage>
        <taxon>Eukaryota</taxon>
        <taxon>Metazoa</taxon>
        <taxon>Chordata</taxon>
        <taxon>Craniata</taxon>
        <taxon>Vertebrata</taxon>
        <taxon>Euteleostomi</taxon>
        <taxon>Actinopterygii</taxon>
        <taxon>Neopterygii</taxon>
        <taxon>Teleostei</taxon>
        <taxon>Protacanthopterygii</taxon>
        <taxon>Salmoniformes</taxon>
        <taxon>Salmonidae</taxon>
        <taxon>Salmoninae</taxon>
        <taxon>Hucho</taxon>
    </lineage>
</organism>
<evidence type="ECO:0000313" key="6">
    <source>
        <dbReference type="Proteomes" id="UP000314982"/>
    </source>
</evidence>
<proteinExistence type="predicted"/>
<reference evidence="6" key="1">
    <citation type="submission" date="2018-06" db="EMBL/GenBank/DDBJ databases">
        <title>Genome assembly of Danube salmon.</title>
        <authorList>
            <person name="Macqueen D.J."/>
            <person name="Gundappa M.K."/>
        </authorList>
    </citation>
    <scope>NUCLEOTIDE SEQUENCE [LARGE SCALE GENOMIC DNA]</scope>
</reference>
<keyword evidence="3" id="KW-0472">Membrane</keyword>
<keyword evidence="3" id="KW-0812">Transmembrane</keyword>
<keyword evidence="6" id="KW-1185">Reference proteome</keyword>
<dbReference type="Pfam" id="PF12605">
    <property type="entry name" value="CK1gamma_C"/>
    <property type="match status" value="1"/>
</dbReference>
<accession>A0A4W5PUY4</accession>
<dbReference type="GO" id="GO:0004674">
    <property type="term" value="F:protein serine/threonine kinase activity"/>
    <property type="evidence" value="ECO:0007669"/>
    <property type="project" value="InterPro"/>
</dbReference>
<feature type="domain" description="Casein kinase 1 gamma C-terminal" evidence="4">
    <location>
        <begin position="10"/>
        <end position="73"/>
    </location>
</feature>
<keyword evidence="1" id="KW-0808">Transferase</keyword>
<evidence type="ECO:0000259" key="4">
    <source>
        <dbReference type="Pfam" id="PF12605"/>
    </source>
</evidence>
<name>A0A4W5PUY4_9TELE</name>
<evidence type="ECO:0000256" key="1">
    <source>
        <dbReference type="ARBA" id="ARBA00022679"/>
    </source>
</evidence>
<reference evidence="5" key="2">
    <citation type="submission" date="2025-08" db="UniProtKB">
        <authorList>
            <consortium name="Ensembl"/>
        </authorList>
    </citation>
    <scope>IDENTIFICATION</scope>
</reference>
<sequence length="112" mass="11956">MMTFNLCHQPTPIGPVPSEPLLQSSSRDKAAQQTKNQSPEPKGSDSQPTPVTNRELLGSHLTADRLGGSVQVLGCGCCPAMLNTLPLVSCFLSLSSTLFVASFFLLALFLQH</sequence>
<dbReference type="Proteomes" id="UP000314982">
    <property type="component" value="Unassembled WGS sequence"/>
</dbReference>
<evidence type="ECO:0000256" key="2">
    <source>
        <dbReference type="SAM" id="MobiDB-lite"/>
    </source>
</evidence>
<dbReference type="InterPro" id="IPR022247">
    <property type="entry name" value="Casein_kinase-1_gamma_C"/>
</dbReference>